<dbReference type="SUPFAM" id="SSF47729">
    <property type="entry name" value="IHF-like DNA-binding proteins"/>
    <property type="match status" value="1"/>
</dbReference>
<organism evidence="9 10">
    <name type="scientific">Oryzomonas rubra</name>
    <dbReference type="NCBI Taxonomy" id="2509454"/>
    <lineage>
        <taxon>Bacteria</taxon>
        <taxon>Pseudomonadati</taxon>
        <taxon>Thermodesulfobacteriota</taxon>
        <taxon>Desulfuromonadia</taxon>
        <taxon>Geobacterales</taxon>
        <taxon>Geobacteraceae</taxon>
        <taxon>Oryzomonas</taxon>
    </lineage>
</organism>
<dbReference type="GO" id="GO:0009893">
    <property type="term" value="P:positive regulation of metabolic process"/>
    <property type="evidence" value="ECO:0007669"/>
    <property type="project" value="UniProtKB-ARBA"/>
</dbReference>
<dbReference type="GO" id="GO:0003677">
    <property type="term" value="F:DNA binding"/>
    <property type="evidence" value="ECO:0007669"/>
    <property type="project" value="UniProtKB-KW"/>
</dbReference>
<evidence type="ECO:0000313" key="9">
    <source>
        <dbReference type="EMBL" id="KAA0891390.1"/>
    </source>
</evidence>
<evidence type="ECO:0000256" key="6">
    <source>
        <dbReference type="ARBA" id="ARBA00023163"/>
    </source>
</evidence>
<reference evidence="9 10" key="1">
    <citation type="submission" date="2019-04" db="EMBL/GenBank/DDBJ databases">
        <title>Geobacter ruber sp. nov., ferric-reducing bacteria isolated from paddy soil.</title>
        <authorList>
            <person name="Xu Z."/>
            <person name="Masuda Y."/>
            <person name="Itoh H."/>
            <person name="Senoo K."/>
        </authorList>
    </citation>
    <scope>NUCLEOTIDE SEQUENCE [LARGE SCALE GENOMIC DNA]</scope>
    <source>
        <strain evidence="9 10">Red88</strain>
    </source>
</reference>
<dbReference type="EMBL" id="SRSD01000006">
    <property type="protein sequence ID" value="KAA0891390.1"/>
    <property type="molecule type" value="Genomic_DNA"/>
</dbReference>
<evidence type="ECO:0000256" key="8">
    <source>
        <dbReference type="RuleBase" id="RU003939"/>
    </source>
</evidence>
<accession>A0A5A9XEP3</accession>
<evidence type="ECO:0000256" key="5">
    <source>
        <dbReference type="ARBA" id="ARBA00023125"/>
    </source>
</evidence>
<dbReference type="AlphaFoldDB" id="A0A5A9XEP3"/>
<proteinExistence type="inferred from homology"/>
<dbReference type="PROSITE" id="PS00045">
    <property type="entry name" value="HISTONE_LIKE"/>
    <property type="match status" value="1"/>
</dbReference>
<dbReference type="GO" id="GO:0030527">
    <property type="term" value="F:structural constituent of chromatin"/>
    <property type="evidence" value="ECO:0007669"/>
    <property type="project" value="InterPro"/>
</dbReference>
<dbReference type="InterPro" id="IPR005684">
    <property type="entry name" value="IHF_alpha"/>
</dbReference>
<evidence type="ECO:0000256" key="4">
    <source>
        <dbReference type="ARBA" id="ARBA00023015"/>
    </source>
</evidence>
<dbReference type="Gene3D" id="4.10.520.10">
    <property type="entry name" value="IHF-like DNA-binding proteins"/>
    <property type="match status" value="1"/>
</dbReference>
<evidence type="ECO:0000256" key="2">
    <source>
        <dbReference type="ARBA" id="ARBA00018329"/>
    </source>
</evidence>
<evidence type="ECO:0000256" key="1">
    <source>
        <dbReference type="ARBA" id="ARBA00010529"/>
    </source>
</evidence>
<keyword evidence="3" id="KW-0810">Translation regulation</keyword>
<evidence type="ECO:0000256" key="3">
    <source>
        <dbReference type="ARBA" id="ARBA00022845"/>
    </source>
</evidence>
<keyword evidence="10" id="KW-1185">Reference proteome</keyword>
<name>A0A5A9XEP3_9BACT</name>
<dbReference type="InterPro" id="IPR010992">
    <property type="entry name" value="IHF-like_DNA-bd_dom_sf"/>
</dbReference>
<dbReference type="GO" id="GO:0006310">
    <property type="term" value="P:DNA recombination"/>
    <property type="evidence" value="ECO:0007669"/>
    <property type="project" value="UniProtKB-KW"/>
</dbReference>
<evidence type="ECO:0000256" key="7">
    <source>
        <dbReference type="ARBA" id="ARBA00023172"/>
    </source>
</evidence>
<sequence length="98" mass="10857">MTKADIVENVSRTCGFAKKESYDLVESVFSIVKATLETGQEVKISGFGKFEVKQKNARRGRNPQTGESIILDPRRVLTFKPSNLLRAAINGDTEQEPA</sequence>
<dbReference type="InterPro" id="IPR020816">
    <property type="entry name" value="Histone-like_DNA-bd_CS"/>
</dbReference>
<dbReference type="OrthoDB" id="9797747at2"/>
<keyword evidence="5" id="KW-0238">DNA-binding</keyword>
<keyword evidence="6" id="KW-0804">Transcription</keyword>
<dbReference type="Proteomes" id="UP000324298">
    <property type="component" value="Unassembled WGS sequence"/>
</dbReference>
<dbReference type="Pfam" id="PF00216">
    <property type="entry name" value="Bac_DNA_binding"/>
    <property type="match status" value="1"/>
</dbReference>
<dbReference type="PANTHER" id="PTHR33175:SF2">
    <property type="entry name" value="INTEGRATION HOST FACTOR SUBUNIT ALPHA"/>
    <property type="match status" value="1"/>
</dbReference>
<keyword evidence="7" id="KW-0233">DNA recombination</keyword>
<dbReference type="GO" id="GO:0005829">
    <property type="term" value="C:cytosol"/>
    <property type="evidence" value="ECO:0007669"/>
    <property type="project" value="TreeGrafter"/>
</dbReference>
<dbReference type="RefSeq" id="WP_149307753.1">
    <property type="nucleotide sequence ID" value="NZ_SRSD01000006.1"/>
</dbReference>
<keyword evidence="4" id="KW-0805">Transcription regulation</keyword>
<dbReference type="InterPro" id="IPR000119">
    <property type="entry name" value="Hist_DNA-bd"/>
</dbReference>
<dbReference type="PRINTS" id="PR01727">
    <property type="entry name" value="DNABINDINGHU"/>
</dbReference>
<dbReference type="NCBIfam" id="NF001401">
    <property type="entry name" value="PRK00285.1"/>
    <property type="match status" value="1"/>
</dbReference>
<comment type="similarity">
    <text evidence="1 8">Belongs to the bacterial histone-like protein family.</text>
</comment>
<evidence type="ECO:0000313" key="10">
    <source>
        <dbReference type="Proteomes" id="UP000324298"/>
    </source>
</evidence>
<dbReference type="CDD" id="cd13835">
    <property type="entry name" value="IHF_A"/>
    <property type="match status" value="1"/>
</dbReference>
<dbReference type="SMART" id="SM00411">
    <property type="entry name" value="BHL"/>
    <property type="match status" value="1"/>
</dbReference>
<dbReference type="PANTHER" id="PTHR33175">
    <property type="entry name" value="DNA-BINDING PROTEIN HU"/>
    <property type="match status" value="1"/>
</dbReference>
<gene>
    <name evidence="9" type="ORF">ET418_11455</name>
</gene>
<dbReference type="GO" id="GO:0006417">
    <property type="term" value="P:regulation of translation"/>
    <property type="evidence" value="ECO:0007669"/>
    <property type="project" value="UniProtKB-KW"/>
</dbReference>
<dbReference type="GO" id="GO:0006355">
    <property type="term" value="P:regulation of DNA-templated transcription"/>
    <property type="evidence" value="ECO:0007669"/>
    <property type="project" value="InterPro"/>
</dbReference>
<protein>
    <recommendedName>
        <fullName evidence="2">Integration host factor subunit alpha</fullName>
    </recommendedName>
</protein>
<comment type="caution">
    <text evidence="9">The sequence shown here is derived from an EMBL/GenBank/DDBJ whole genome shotgun (WGS) entry which is preliminary data.</text>
</comment>